<proteinExistence type="predicted"/>
<dbReference type="SUPFAM" id="SSF53756">
    <property type="entry name" value="UDP-Glycosyltransferase/glycogen phosphorylase"/>
    <property type="match status" value="1"/>
</dbReference>
<dbReference type="Pfam" id="PF13692">
    <property type="entry name" value="Glyco_trans_1_4"/>
    <property type="match status" value="1"/>
</dbReference>
<reference evidence="2" key="1">
    <citation type="submission" date="2013-01" db="EMBL/GenBank/DDBJ databases">
        <title>Genome assembly of Mariniradius saccharolyticus AK6.</title>
        <authorList>
            <person name="Vaidya B."/>
            <person name="Khatri I."/>
            <person name="Tanuku N.R.S."/>
            <person name="Subramanian S."/>
            <person name="Pinnaka A."/>
        </authorList>
    </citation>
    <scope>NUCLEOTIDE SEQUENCE [LARGE SCALE GENOMIC DNA]</scope>
    <source>
        <strain evidence="2">AK6</strain>
    </source>
</reference>
<dbReference type="Proteomes" id="UP000010953">
    <property type="component" value="Unassembled WGS sequence"/>
</dbReference>
<dbReference type="InParanoid" id="M7XU26"/>
<name>M7XU26_9BACT</name>
<keyword evidence="2" id="KW-0808">Transferase</keyword>
<evidence type="ECO:0000313" key="2">
    <source>
        <dbReference type="EMBL" id="EMS31992.1"/>
    </source>
</evidence>
<dbReference type="CDD" id="cd03801">
    <property type="entry name" value="GT4_PimA-like"/>
    <property type="match status" value="1"/>
</dbReference>
<keyword evidence="1" id="KW-0812">Transmembrane</keyword>
<dbReference type="PANTHER" id="PTHR12526:SF636">
    <property type="entry name" value="BLL3647 PROTEIN"/>
    <property type="match status" value="1"/>
</dbReference>
<organism evidence="2 3">
    <name type="scientific">Mariniradius saccharolyticus AK6</name>
    <dbReference type="NCBI Taxonomy" id="1239962"/>
    <lineage>
        <taxon>Bacteria</taxon>
        <taxon>Pseudomonadati</taxon>
        <taxon>Bacteroidota</taxon>
        <taxon>Cytophagia</taxon>
        <taxon>Cytophagales</taxon>
        <taxon>Cyclobacteriaceae</taxon>
        <taxon>Mariniradius</taxon>
    </lineage>
</organism>
<protein>
    <submittedName>
        <fullName evidence="2">Galactosyltransferase or lps biosynthesis rfbu related protein</fullName>
    </submittedName>
</protein>
<gene>
    <name evidence="2" type="ORF">C943_01727</name>
</gene>
<keyword evidence="2" id="KW-0328">Glycosyltransferase</keyword>
<dbReference type="PANTHER" id="PTHR12526">
    <property type="entry name" value="GLYCOSYLTRANSFERASE"/>
    <property type="match status" value="1"/>
</dbReference>
<comment type="caution">
    <text evidence="2">The sequence shown here is derived from an EMBL/GenBank/DDBJ whole genome shotgun (WGS) entry which is preliminary data.</text>
</comment>
<dbReference type="STRING" id="1239962.C943_01727"/>
<keyword evidence="1" id="KW-1133">Transmembrane helix</keyword>
<keyword evidence="3" id="KW-1185">Reference proteome</keyword>
<evidence type="ECO:0000313" key="3">
    <source>
        <dbReference type="Proteomes" id="UP000010953"/>
    </source>
</evidence>
<dbReference type="GO" id="GO:0016757">
    <property type="term" value="F:glycosyltransferase activity"/>
    <property type="evidence" value="ECO:0007669"/>
    <property type="project" value="UniProtKB-KW"/>
</dbReference>
<feature type="transmembrane region" description="Helical" evidence="1">
    <location>
        <begin position="35"/>
        <end position="55"/>
    </location>
</feature>
<dbReference type="EMBL" id="AMZY02000016">
    <property type="protein sequence ID" value="EMS31992.1"/>
    <property type="molecule type" value="Genomic_DNA"/>
</dbReference>
<dbReference type="eggNOG" id="COG0438">
    <property type="taxonomic scope" value="Bacteria"/>
</dbReference>
<dbReference type="Gene3D" id="3.40.50.2000">
    <property type="entry name" value="Glycogen Phosphorylase B"/>
    <property type="match status" value="1"/>
</dbReference>
<dbReference type="RefSeq" id="WP_008629928.1">
    <property type="nucleotide sequence ID" value="NZ_AMZY02000016.1"/>
</dbReference>
<dbReference type="AlphaFoldDB" id="M7XU26"/>
<sequence>MVIYIYPVRTAFTDRDIEMLRSGFKVRPLVFTQNAWLLLPFFLIQFLQIIFLMPWTTHWVCFFGGYHTVIPSFFSRITGKKCVILCGGTDAVNMPSIQYGNYRKIWLKKATIFSFKNCSLILPVADSLVKNEYRFAPDVPEKQGLLNLIPDLRTPIKVIHNGFDSKFWIDFYTPRAPKTFITVAKGISKASRATVKGIDLIEQIAPLLPDCKFTLVGDIGYQAKSANVAVLGPMDLNGLRQILNEHRYYLQLSMSEGFPNALAEAMLCGCIPIGSEVGDVPAIIGDESLVLPQKDPTKLIELIDRALSMDFEGYRKRARQKIVNDYPYSKRQSELIQAVKNA</sequence>
<dbReference type="OrthoDB" id="9811239at2"/>
<keyword evidence="1" id="KW-0472">Membrane</keyword>
<accession>M7XU26</accession>
<evidence type="ECO:0000256" key="1">
    <source>
        <dbReference type="SAM" id="Phobius"/>
    </source>
</evidence>